<proteinExistence type="predicted"/>
<dbReference type="Proteomes" id="UP000219338">
    <property type="component" value="Unassembled WGS sequence"/>
</dbReference>
<gene>
    <name evidence="1" type="ORF">ARMOST_10553</name>
</gene>
<reference evidence="2" key="1">
    <citation type="journal article" date="2017" name="Nat. Ecol. Evol.">
        <title>Genome expansion and lineage-specific genetic innovations in the forest pathogenic fungi Armillaria.</title>
        <authorList>
            <person name="Sipos G."/>
            <person name="Prasanna A.N."/>
            <person name="Walter M.C."/>
            <person name="O'Connor E."/>
            <person name="Balint B."/>
            <person name="Krizsan K."/>
            <person name="Kiss B."/>
            <person name="Hess J."/>
            <person name="Varga T."/>
            <person name="Slot J."/>
            <person name="Riley R."/>
            <person name="Boka B."/>
            <person name="Rigling D."/>
            <person name="Barry K."/>
            <person name="Lee J."/>
            <person name="Mihaltcheva S."/>
            <person name="LaButti K."/>
            <person name="Lipzen A."/>
            <person name="Waldron R."/>
            <person name="Moloney N.M."/>
            <person name="Sperisen C."/>
            <person name="Kredics L."/>
            <person name="Vagvoelgyi C."/>
            <person name="Patrignani A."/>
            <person name="Fitzpatrick D."/>
            <person name="Nagy I."/>
            <person name="Doyle S."/>
            <person name="Anderson J.B."/>
            <person name="Grigoriev I.V."/>
            <person name="Gueldener U."/>
            <person name="Muensterkoetter M."/>
            <person name="Nagy L.G."/>
        </authorList>
    </citation>
    <scope>NUCLEOTIDE SEQUENCE [LARGE SCALE GENOMIC DNA]</scope>
    <source>
        <strain evidence="2">C18/9</strain>
    </source>
</reference>
<dbReference type="AlphaFoldDB" id="A0A284REM1"/>
<name>A0A284REM1_ARMOS</name>
<dbReference type="OrthoDB" id="2853312at2759"/>
<accession>A0A284REM1</accession>
<protein>
    <submittedName>
        <fullName evidence="1">Uncharacterized protein</fullName>
    </submittedName>
</protein>
<dbReference type="EMBL" id="FUEG01000008">
    <property type="protein sequence ID" value="SJL07210.1"/>
    <property type="molecule type" value="Genomic_DNA"/>
</dbReference>
<evidence type="ECO:0000313" key="1">
    <source>
        <dbReference type="EMBL" id="SJL07210.1"/>
    </source>
</evidence>
<sequence length="55" mass="6399">MYYTYLARRKSLAIWVGMQTGLASFVYYRYRGTKSLTTSSLSSRLEQLKSVPMTH</sequence>
<keyword evidence="2" id="KW-1185">Reference proteome</keyword>
<organism evidence="1 2">
    <name type="scientific">Armillaria ostoyae</name>
    <name type="common">Armillaria root rot fungus</name>
    <dbReference type="NCBI Taxonomy" id="47428"/>
    <lineage>
        <taxon>Eukaryota</taxon>
        <taxon>Fungi</taxon>
        <taxon>Dikarya</taxon>
        <taxon>Basidiomycota</taxon>
        <taxon>Agaricomycotina</taxon>
        <taxon>Agaricomycetes</taxon>
        <taxon>Agaricomycetidae</taxon>
        <taxon>Agaricales</taxon>
        <taxon>Marasmiineae</taxon>
        <taxon>Physalacriaceae</taxon>
        <taxon>Armillaria</taxon>
    </lineage>
</organism>
<evidence type="ECO:0000313" key="2">
    <source>
        <dbReference type="Proteomes" id="UP000219338"/>
    </source>
</evidence>